<evidence type="ECO:0000313" key="8">
    <source>
        <dbReference type="Proteomes" id="UP000237846"/>
    </source>
</evidence>
<dbReference type="GO" id="GO:0004467">
    <property type="term" value="F:long-chain fatty acid-CoA ligase activity"/>
    <property type="evidence" value="ECO:0007669"/>
    <property type="project" value="TreeGrafter"/>
</dbReference>
<keyword evidence="8" id="KW-1185">Reference proteome</keyword>
<dbReference type="CDD" id="cd05907">
    <property type="entry name" value="VL_LC_FACS_like"/>
    <property type="match status" value="1"/>
</dbReference>
<proteinExistence type="inferred from homology"/>
<dbReference type="EMBL" id="PVZC01000006">
    <property type="protein sequence ID" value="PRX97028.1"/>
    <property type="molecule type" value="Genomic_DNA"/>
</dbReference>
<keyword evidence="2" id="KW-0436">Ligase</keyword>
<name>A0A2T0PZR6_9ACTN</name>
<dbReference type="Pfam" id="PF00501">
    <property type="entry name" value="AMP-binding"/>
    <property type="match status" value="1"/>
</dbReference>
<dbReference type="PANTHER" id="PTHR43272">
    <property type="entry name" value="LONG-CHAIN-FATTY-ACID--COA LIGASE"/>
    <property type="match status" value="1"/>
</dbReference>
<evidence type="ECO:0000256" key="5">
    <source>
        <dbReference type="ARBA" id="ARBA00032875"/>
    </source>
</evidence>
<evidence type="ECO:0000256" key="4">
    <source>
        <dbReference type="ARBA" id="ARBA00023098"/>
    </source>
</evidence>
<evidence type="ECO:0000256" key="3">
    <source>
        <dbReference type="ARBA" id="ARBA00022832"/>
    </source>
</evidence>
<dbReference type="InterPro" id="IPR020845">
    <property type="entry name" value="AMP-binding_CS"/>
</dbReference>
<keyword evidence="3" id="KW-0276">Fatty acid metabolism</keyword>
<keyword evidence="4" id="KW-0443">Lipid metabolism</keyword>
<dbReference type="PANTHER" id="PTHR43272:SF32">
    <property type="entry name" value="AMP-DEPENDENT SYNTHETASE_LIGASE DOMAIN-CONTAINING PROTEIN"/>
    <property type="match status" value="1"/>
</dbReference>
<reference evidence="7 8" key="1">
    <citation type="submission" date="2018-03" db="EMBL/GenBank/DDBJ databases">
        <title>Genomic Encyclopedia of Archaeal and Bacterial Type Strains, Phase II (KMG-II): from individual species to whole genera.</title>
        <authorList>
            <person name="Goeker M."/>
        </authorList>
    </citation>
    <scope>NUCLEOTIDE SEQUENCE [LARGE SCALE GENOMIC DNA]</scope>
    <source>
        <strain evidence="7 8">DSM 45601</strain>
    </source>
</reference>
<dbReference type="InterPro" id="IPR042099">
    <property type="entry name" value="ANL_N_sf"/>
</dbReference>
<dbReference type="AlphaFoldDB" id="A0A2T0PZR6"/>
<sequence length="600" mass="64200">MRDEYSRPVLVEVQENETLTDTPFKRAADTPDSVVMRRKEGAGWRDITAAEFRDDVAAVAKGLIAAGIGTGDRVGLMSRTRYEWTVADYGIWAAGAVTVPIYETSSEEQVRWILGDSEAKAVFTETDGHTATVEAVRGELPALRNVWRLEPDLSAFTATGAEIGDDQLAAARGSVGADALATLIYTSGTTGRPKGCELTHRNLLFTIRNVIEGNLKQVFTVEGRSTLLFMTLAHSFPRVIQVGCVETHTVMGHTADLADLLPDLASYQPTFLLAVPRVFEKVYNGAEQKAVAGGKGSIFAAATDTAIAYSKAVDTGGPGLVLKLKHLLFDRLVYGKLRDAVGGHTTHAVAGGAALGERLGHFFRGIGLPVFEGYGLTETSAPSSVNGPDAVRIGTVGRPFPGVAVRTASDGELLVRGDHVMRGYWKNETATKEAFTEDGWLRTGDLGTIDDDGFIRITGRKKEILVTAGGKNVAPAVVEDRLRGHALVSQCMLVGDGKPFVAALITIDPDALEFWKSQNGKPESAGVAELVDDPDLLAAVQEAVDDANKAVSKAESVRKFTVLPVDFTVEGGQMTPSLKVKREVVAREFAAEIDALYASR</sequence>
<evidence type="ECO:0000259" key="6">
    <source>
        <dbReference type="Pfam" id="PF00501"/>
    </source>
</evidence>
<comment type="similarity">
    <text evidence="1">Belongs to the ATP-dependent AMP-binding enzyme family.</text>
</comment>
<protein>
    <recommendedName>
        <fullName evidence="5">Acyl-CoA synthetase</fullName>
    </recommendedName>
</protein>
<dbReference type="Proteomes" id="UP000237846">
    <property type="component" value="Unassembled WGS sequence"/>
</dbReference>
<dbReference type="OrthoDB" id="9803968at2"/>
<evidence type="ECO:0000256" key="2">
    <source>
        <dbReference type="ARBA" id="ARBA00022598"/>
    </source>
</evidence>
<evidence type="ECO:0000313" key="7">
    <source>
        <dbReference type="EMBL" id="PRX97028.1"/>
    </source>
</evidence>
<dbReference type="PROSITE" id="PS00455">
    <property type="entry name" value="AMP_BINDING"/>
    <property type="match status" value="1"/>
</dbReference>
<dbReference type="SUPFAM" id="SSF56801">
    <property type="entry name" value="Acetyl-CoA synthetase-like"/>
    <property type="match status" value="1"/>
</dbReference>
<comment type="caution">
    <text evidence="7">The sequence shown here is derived from an EMBL/GenBank/DDBJ whole genome shotgun (WGS) entry which is preliminary data.</text>
</comment>
<feature type="domain" description="AMP-dependent synthetase/ligase" evidence="6">
    <location>
        <begin position="25"/>
        <end position="425"/>
    </location>
</feature>
<dbReference type="Gene3D" id="3.40.50.12780">
    <property type="entry name" value="N-terminal domain of ligase-like"/>
    <property type="match status" value="1"/>
</dbReference>
<organism evidence="7 8">
    <name type="scientific">Allonocardiopsis opalescens</name>
    <dbReference type="NCBI Taxonomy" id="1144618"/>
    <lineage>
        <taxon>Bacteria</taxon>
        <taxon>Bacillati</taxon>
        <taxon>Actinomycetota</taxon>
        <taxon>Actinomycetes</taxon>
        <taxon>Streptosporangiales</taxon>
        <taxon>Allonocardiopsis</taxon>
    </lineage>
</organism>
<dbReference type="RefSeq" id="WP_106248672.1">
    <property type="nucleotide sequence ID" value="NZ_PVZC01000006.1"/>
</dbReference>
<accession>A0A2T0PZR6</accession>
<dbReference type="GO" id="GO:0016020">
    <property type="term" value="C:membrane"/>
    <property type="evidence" value="ECO:0007669"/>
    <property type="project" value="TreeGrafter"/>
</dbReference>
<dbReference type="InterPro" id="IPR000873">
    <property type="entry name" value="AMP-dep_synth/lig_dom"/>
</dbReference>
<gene>
    <name evidence="7" type="ORF">CLV72_10664</name>
</gene>
<evidence type="ECO:0000256" key="1">
    <source>
        <dbReference type="ARBA" id="ARBA00006432"/>
    </source>
</evidence>
<dbReference type="Pfam" id="PF23562">
    <property type="entry name" value="AMP-binding_C_3"/>
    <property type="match status" value="1"/>
</dbReference>